<organism evidence="2 3">
    <name type="scientific">Pagothenia borchgrevinki</name>
    <name type="common">Bald rockcod</name>
    <name type="synonym">Trematomus borchgrevinki</name>
    <dbReference type="NCBI Taxonomy" id="8213"/>
    <lineage>
        <taxon>Eukaryota</taxon>
        <taxon>Metazoa</taxon>
        <taxon>Chordata</taxon>
        <taxon>Craniata</taxon>
        <taxon>Vertebrata</taxon>
        <taxon>Euteleostomi</taxon>
        <taxon>Actinopterygii</taxon>
        <taxon>Neopterygii</taxon>
        <taxon>Teleostei</taxon>
        <taxon>Neoteleostei</taxon>
        <taxon>Acanthomorphata</taxon>
        <taxon>Eupercaria</taxon>
        <taxon>Perciformes</taxon>
        <taxon>Notothenioidei</taxon>
        <taxon>Nototheniidae</taxon>
        <taxon>Pagothenia</taxon>
    </lineage>
</organism>
<dbReference type="Proteomes" id="UP001619887">
    <property type="component" value="Unassembled WGS sequence"/>
</dbReference>
<accession>A0ABD2GFE9</accession>
<keyword evidence="1" id="KW-0812">Transmembrane</keyword>
<evidence type="ECO:0000313" key="3">
    <source>
        <dbReference type="Proteomes" id="UP001619887"/>
    </source>
</evidence>
<feature type="transmembrane region" description="Helical" evidence="1">
    <location>
        <begin position="25"/>
        <end position="45"/>
    </location>
</feature>
<evidence type="ECO:0000313" key="2">
    <source>
        <dbReference type="EMBL" id="KAL3052717.1"/>
    </source>
</evidence>
<keyword evidence="1" id="KW-0472">Membrane</keyword>
<gene>
    <name evidence="2" type="ORF">OYC64_005277</name>
</gene>
<keyword evidence="3" id="KW-1185">Reference proteome</keyword>
<protein>
    <submittedName>
        <fullName evidence="2">Uncharacterized protein</fullName>
    </submittedName>
</protein>
<comment type="caution">
    <text evidence="2">The sequence shown here is derived from an EMBL/GenBank/DDBJ whole genome shotgun (WGS) entry which is preliminary data.</text>
</comment>
<evidence type="ECO:0000256" key="1">
    <source>
        <dbReference type="SAM" id="Phobius"/>
    </source>
</evidence>
<dbReference type="EMBL" id="JBIYXZ010002079">
    <property type="protein sequence ID" value="KAL3052717.1"/>
    <property type="molecule type" value="Genomic_DNA"/>
</dbReference>
<proteinExistence type="predicted"/>
<reference evidence="2 3" key="2">
    <citation type="journal article" date="2024" name="G3 (Bethesda)">
        <title>The genome of the cryopelagic Antarctic bald notothen, Trematomus borchgrevinki.</title>
        <authorList>
            <person name="Rayamajhi N."/>
            <person name="Rivera-Colon A.G."/>
            <person name="Minhas B.F."/>
            <person name="Cheng C.C."/>
            <person name="Catchen J.M."/>
        </authorList>
    </citation>
    <scope>NUCLEOTIDE SEQUENCE [LARGE SCALE GENOMIC DNA]</scope>
    <source>
        <strain evidence="2">AGRC-2024</strain>
    </source>
</reference>
<reference evidence="2 3" key="1">
    <citation type="journal article" date="2022" name="G3 (Bethesda)">
        <title>Evaluating Illumina-, Nanopore-, and PacBio-based genome assembly strategies with the bald notothen, Trematomus borchgrevinki.</title>
        <authorList>
            <person name="Rayamajhi N."/>
            <person name="Cheng C.C."/>
            <person name="Catchen J.M."/>
        </authorList>
    </citation>
    <scope>NUCLEOTIDE SEQUENCE [LARGE SCALE GENOMIC DNA]</scope>
    <source>
        <strain evidence="2">AGRC-2024</strain>
    </source>
</reference>
<keyword evidence="1" id="KW-1133">Transmembrane helix</keyword>
<name>A0ABD2GFE9_PAGBO</name>
<dbReference type="AlphaFoldDB" id="A0ABD2GFE9"/>
<sequence>MEHPFIFTRPLAARSGHPPLQSATLSQAALVLLLLLLTALACLPVM</sequence>